<evidence type="ECO:0008006" key="4">
    <source>
        <dbReference type="Google" id="ProtNLM"/>
    </source>
</evidence>
<gene>
    <name evidence="2" type="ORF">SAMN05216464_102440</name>
</gene>
<feature type="transmembrane region" description="Helical" evidence="1">
    <location>
        <begin position="113"/>
        <end position="132"/>
    </location>
</feature>
<evidence type="ECO:0000256" key="1">
    <source>
        <dbReference type="SAM" id="Phobius"/>
    </source>
</evidence>
<evidence type="ECO:0000313" key="3">
    <source>
        <dbReference type="Proteomes" id="UP000199072"/>
    </source>
</evidence>
<keyword evidence="1" id="KW-0812">Transmembrane</keyword>
<feature type="transmembrane region" description="Helical" evidence="1">
    <location>
        <begin position="169"/>
        <end position="191"/>
    </location>
</feature>
<dbReference type="STRING" id="1391627.SAMN05216464_102440"/>
<accession>A0A1G6X8P6</accession>
<dbReference type="EMBL" id="FNAI01000002">
    <property type="protein sequence ID" value="SDD74472.1"/>
    <property type="molecule type" value="Genomic_DNA"/>
</dbReference>
<keyword evidence="3" id="KW-1185">Reference proteome</keyword>
<protein>
    <recommendedName>
        <fullName evidence="4">DUF3667 domain-containing protein</fullName>
    </recommendedName>
</protein>
<dbReference type="AlphaFoldDB" id="A0A1G6X8P6"/>
<feature type="transmembrane region" description="Helical" evidence="1">
    <location>
        <begin position="203"/>
        <end position="228"/>
    </location>
</feature>
<proteinExistence type="predicted"/>
<name>A0A1G6X8P6_9SPHI</name>
<keyword evidence="1" id="KW-0472">Membrane</keyword>
<feature type="transmembrane region" description="Helical" evidence="1">
    <location>
        <begin position="139"/>
        <end position="163"/>
    </location>
</feature>
<dbReference type="RefSeq" id="WP_240315162.1">
    <property type="nucleotide sequence ID" value="NZ_FNAI01000002.1"/>
</dbReference>
<keyword evidence="1" id="KW-1133">Transmembrane helix</keyword>
<feature type="transmembrane region" description="Helical" evidence="1">
    <location>
        <begin position="68"/>
        <end position="87"/>
    </location>
</feature>
<organism evidence="2 3">
    <name type="scientific">Mucilaginibacter pineti</name>
    <dbReference type="NCBI Taxonomy" id="1391627"/>
    <lineage>
        <taxon>Bacteria</taxon>
        <taxon>Pseudomonadati</taxon>
        <taxon>Bacteroidota</taxon>
        <taxon>Sphingobacteriia</taxon>
        <taxon>Sphingobacteriales</taxon>
        <taxon>Sphingobacteriaceae</taxon>
        <taxon>Mucilaginibacter</taxon>
    </lineage>
</organism>
<dbReference type="Pfam" id="PF12412">
    <property type="entry name" value="DUF3667"/>
    <property type="match status" value="1"/>
</dbReference>
<dbReference type="InterPro" id="IPR022134">
    <property type="entry name" value="DUF3667"/>
</dbReference>
<reference evidence="2 3" key="1">
    <citation type="submission" date="2016-10" db="EMBL/GenBank/DDBJ databases">
        <authorList>
            <person name="de Groot N.N."/>
        </authorList>
    </citation>
    <scope>NUCLEOTIDE SEQUENCE [LARGE SCALE GENOMIC DNA]</scope>
    <source>
        <strain evidence="2 3">47C3B</strain>
    </source>
</reference>
<sequence>MVNGNFCCNCGLPVQIKRVDWHYVLHEIQHVLHFDKGILYTVKELLIRPGQNINVFIADNRSRLIKPILFIIITSFTYTIIDHFFHIEQGYLDYRETKKTTLSIIFNWVQNHYGYANIIMGTFIAFWLKLFFNRYSYNFFEILILLCFVMGMGMLIFSVFAIIQGITHFNLMSVAGIIGFGYCTWAIGQFFDKKKTVNFIKASASYILGMITFMVTAILLGTSIDLIIKH</sequence>
<dbReference type="Proteomes" id="UP000199072">
    <property type="component" value="Unassembled WGS sequence"/>
</dbReference>
<evidence type="ECO:0000313" key="2">
    <source>
        <dbReference type="EMBL" id="SDD74472.1"/>
    </source>
</evidence>